<sequence>MLQWYESFLLSNASQITAVESSLRSITYFLPGRFPDSELAGEAVYSALNLLGLYHDSILVRLLSPRSMPRSIGVSSSSSRSTINSSRSTSALQASATPQSVSTTGAPAPPATYSKLQHTPSEHARYTHHFSDSSSTYSRLARVLVIIGYVELLSEMLARRKLGPKKAWDVVVGIESVKAVLRLALLRLTETRTSIQPPIPEREVDPAMLEEDRKATLANALQPSNEGPSGSTSSLAASAHLSGLSPEEQAQADVWRGSRTGLTRPTLTSIHQRAHPGANQRPPQPNGIRSRHPLASRRSALGTASPSLDNSGSGSGSDSDETLVDSWTEKDVNDYLMSRTLTPNDVKKPEDLVRKLKNGMGVTAELIWILRPLLYVLALRRWGRRHKTPFFLSLGMEYLARLMRIRALTPPGASISPSPLANPLLMAMMGDSSVLSLLAKLTGSGAKEARPISEVEKQEWEKRSRAFWWYLLRGPAWYSFTRPKLESLASKTEARPLLGIIGGIVRDYLPLVDDYYYYSST</sequence>
<feature type="region of interest" description="Disordered" evidence="3">
    <location>
        <begin position="70"/>
        <end position="120"/>
    </location>
</feature>
<evidence type="ECO:0000313" key="4">
    <source>
        <dbReference type="EMBL" id="PWN35481.1"/>
    </source>
</evidence>
<feature type="region of interest" description="Disordered" evidence="3">
    <location>
        <begin position="221"/>
        <end position="323"/>
    </location>
</feature>
<keyword evidence="2" id="KW-0962">Peroxisome biogenesis</keyword>
<gene>
    <name evidence="4" type="ORF">FA14DRAFT_167641</name>
</gene>
<organism evidence="4 5">
    <name type="scientific">Meira miltonrushii</name>
    <dbReference type="NCBI Taxonomy" id="1280837"/>
    <lineage>
        <taxon>Eukaryota</taxon>
        <taxon>Fungi</taxon>
        <taxon>Dikarya</taxon>
        <taxon>Basidiomycota</taxon>
        <taxon>Ustilaginomycotina</taxon>
        <taxon>Exobasidiomycetes</taxon>
        <taxon>Exobasidiales</taxon>
        <taxon>Brachybasidiaceae</taxon>
        <taxon>Meira</taxon>
    </lineage>
</organism>
<dbReference type="GO" id="GO:0005778">
    <property type="term" value="C:peroxisomal membrane"/>
    <property type="evidence" value="ECO:0007669"/>
    <property type="project" value="UniProtKB-SubCell"/>
</dbReference>
<comment type="similarity">
    <text evidence="1 2">Belongs to the peroxin-16 family.</text>
</comment>
<dbReference type="EMBL" id="KZ819603">
    <property type="protein sequence ID" value="PWN35481.1"/>
    <property type="molecule type" value="Genomic_DNA"/>
</dbReference>
<dbReference type="GO" id="GO:0007031">
    <property type="term" value="P:peroxisome organization"/>
    <property type="evidence" value="ECO:0007669"/>
    <property type="project" value="UniProtKB-KW"/>
</dbReference>
<dbReference type="Proteomes" id="UP000245771">
    <property type="component" value="Unassembled WGS sequence"/>
</dbReference>
<dbReference type="InterPro" id="IPR013919">
    <property type="entry name" value="Pex16"/>
</dbReference>
<evidence type="ECO:0000313" key="5">
    <source>
        <dbReference type="Proteomes" id="UP000245771"/>
    </source>
</evidence>
<comment type="subcellular location">
    <subcellularLocation>
        <location evidence="2">Peroxisome membrane</location>
    </subcellularLocation>
</comment>
<dbReference type="STRING" id="1280837.A0A316VHL8"/>
<dbReference type="PANTHER" id="PTHR13299:SF0">
    <property type="entry name" value="PEROXISOMAL MEMBRANE PROTEIN PEX16"/>
    <property type="match status" value="1"/>
</dbReference>
<dbReference type="OrthoDB" id="2021143at2759"/>
<name>A0A316VHL8_9BASI</name>
<dbReference type="AlphaFoldDB" id="A0A316VHL8"/>
<evidence type="ECO:0000256" key="1">
    <source>
        <dbReference type="ARBA" id="ARBA00009505"/>
    </source>
</evidence>
<keyword evidence="2" id="KW-0576">Peroxisome</keyword>
<reference evidence="4 5" key="1">
    <citation type="journal article" date="2018" name="Mol. Biol. Evol.">
        <title>Broad Genomic Sampling Reveals a Smut Pathogenic Ancestry of the Fungal Clade Ustilaginomycotina.</title>
        <authorList>
            <person name="Kijpornyongpan T."/>
            <person name="Mondo S.J."/>
            <person name="Barry K."/>
            <person name="Sandor L."/>
            <person name="Lee J."/>
            <person name="Lipzen A."/>
            <person name="Pangilinan J."/>
            <person name="LaButti K."/>
            <person name="Hainaut M."/>
            <person name="Henrissat B."/>
            <person name="Grigoriev I.V."/>
            <person name="Spatafora J.W."/>
            <person name="Aime M.C."/>
        </authorList>
    </citation>
    <scope>NUCLEOTIDE SEQUENCE [LARGE SCALE GENOMIC DNA]</scope>
    <source>
        <strain evidence="4 5">MCA 3882</strain>
    </source>
</reference>
<dbReference type="RefSeq" id="XP_025355783.1">
    <property type="nucleotide sequence ID" value="XM_025500099.1"/>
</dbReference>
<proteinExistence type="inferred from homology"/>
<feature type="compositionally biased region" description="Low complexity" evidence="3">
    <location>
        <begin position="227"/>
        <end position="245"/>
    </location>
</feature>
<dbReference type="InParanoid" id="A0A316VHL8"/>
<dbReference type="PANTHER" id="PTHR13299">
    <property type="entry name" value="PEROXISOMAL MEMBRANE PROTEIN PEX16"/>
    <property type="match status" value="1"/>
</dbReference>
<evidence type="ECO:0000256" key="2">
    <source>
        <dbReference type="RuleBase" id="RU365003"/>
    </source>
</evidence>
<protein>
    <recommendedName>
        <fullName evidence="2">Peroxisomal membrane protein PEX16</fullName>
    </recommendedName>
</protein>
<feature type="compositionally biased region" description="Polar residues" evidence="3">
    <location>
        <begin position="91"/>
        <end position="105"/>
    </location>
</feature>
<dbReference type="Pfam" id="PF08610">
    <property type="entry name" value="Pex16"/>
    <property type="match status" value="1"/>
</dbReference>
<accession>A0A316VHL8</accession>
<feature type="compositionally biased region" description="Polar residues" evidence="3">
    <location>
        <begin position="260"/>
        <end position="271"/>
    </location>
</feature>
<evidence type="ECO:0000256" key="3">
    <source>
        <dbReference type="SAM" id="MobiDB-lite"/>
    </source>
</evidence>
<keyword evidence="5" id="KW-1185">Reference proteome</keyword>
<feature type="compositionally biased region" description="Low complexity" evidence="3">
    <location>
        <begin position="70"/>
        <end position="90"/>
    </location>
</feature>
<dbReference type="GeneID" id="37021880"/>